<keyword evidence="5 8" id="KW-1133">Transmembrane helix</keyword>
<evidence type="ECO:0000256" key="8">
    <source>
        <dbReference type="SAM" id="Phobius"/>
    </source>
</evidence>
<keyword evidence="3 8" id="KW-0812">Transmembrane</keyword>
<dbReference type="PANTHER" id="PTHR13148">
    <property type="entry name" value="PER1-RELATED"/>
    <property type="match status" value="1"/>
</dbReference>
<evidence type="ECO:0000256" key="7">
    <source>
        <dbReference type="SAM" id="MobiDB-lite"/>
    </source>
</evidence>
<organism evidence="9 10">
    <name type="scientific">Pseudozyma flocculosa PF-1</name>
    <dbReference type="NCBI Taxonomy" id="1277687"/>
    <lineage>
        <taxon>Eukaryota</taxon>
        <taxon>Fungi</taxon>
        <taxon>Dikarya</taxon>
        <taxon>Basidiomycota</taxon>
        <taxon>Ustilaginomycotina</taxon>
        <taxon>Ustilaginomycetes</taxon>
        <taxon>Ustilaginales</taxon>
        <taxon>Ustilaginaceae</taxon>
        <taxon>Pseudozyma</taxon>
    </lineage>
</organism>
<evidence type="ECO:0000256" key="5">
    <source>
        <dbReference type="ARBA" id="ARBA00022989"/>
    </source>
</evidence>
<feature type="compositionally biased region" description="Basic and acidic residues" evidence="7">
    <location>
        <begin position="541"/>
        <end position="557"/>
    </location>
</feature>
<keyword evidence="4" id="KW-0732">Signal</keyword>
<dbReference type="GeneID" id="19318516"/>
<dbReference type="Proteomes" id="UP000053664">
    <property type="component" value="Unassembled WGS sequence"/>
</dbReference>
<reference evidence="9 10" key="1">
    <citation type="journal article" date="2013" name="Plant Cell">
        <title>The transition from a phytopathogenic smut ancestor to an anamorphic biocontrol agent deciphered by comparative whole-genome analysis.</title>
        <authorList>
            <person name="Lefebvre F."/>
            <person name="Joly D.L."/>
            <person name="Labbe C."/>
            <person name="Teichmann B."/>
            <person name="Linning R."/>
            <person name="Belzile F."/>
            <person name="Bakkeren G."/>
            <person name="Belanger R.R."/>
        </authorList>
    </citation>
    <scope>NUCLEOTIDE SEQUENCE [LARGE SCALE GENOMIC DNA]</scope>
    <source>
        <strain evidence="9 10">PF-1</strain>
    </source>
</reference>
<evidence type="ECO:0000256" key="4">
    <source>
        <dbReference type="ARBA" id="ARBA00022729"/>
    </source>
</evidence>
<evidence type="ECO:0000313" key="10">
    <source>
        <dbReference type="Proteomes" id="UP000053664"/>
    </source>
</evidence>
<evidence type="ECO:0000256" key="1">
    <source>
        <dbReference type="ARBA" id="ARBA00004127"/>
    </source>
</evidence>
<feature type="compositionally biased region" description="Basic residues" evidence="7">
    <location>
        <begin position="14"/>
        <end position="32"/>
    </location>
</feature>
<feature type="transmembrane region" description="Helical" evidence="8">
    <location>
        <begin position="192"/>
        <end position="211"/>
    </location>
</feature>
<dbReference type="GO" id="GO:0006506">
    <property type="term" value="P:GPI anchor biosynthetic process"/>
    <property type="evidence" value="ECO:0007669"/>
    <property type="project" value="UniProtKB-KW"/>
</dbReference>
<dbReference type="KEGG" id="pfp:PFL1_04412"/>
<evidence type="ECO:0000256" key="2">
    <source>
        <dbReference type="ARBA" id="ARBA00022502"/>
    </source>
</evidence>
<dbReference type="RefSeq" id="XP_007880128.1">
    <property type="nucleotide sequence ID" value="XM_007881937.1"/>
</dbReference>
<evidence type="ECO:0000256" key="6">
    <source>
        <dbReference type="ARBA" id="ARBA00023136"/>
    </source>
</evidence>
<dbReference type="GO" id="GO:0005789">
    <property type="term" value="C:endoplasmic reticulum membrane"/>
    <property type="evidence" value="ECO:0007669"/>
    <property type="project" value="TreeGrafter"/>
</dbReference>
<keyword evidence="6 8" id="KW-0472">Membrane</keyword>
<feature type="transmembrane region" description="Helical" evidence="8">
    <location>
        <begin position="223"/>
        <end position="243"/>
    </location>
</feature>
<feature type="transmembrane region" description="Helical" evidence="8">
    <location>
        <begin position="255"/>
        <end position="273"/>
    </location>
</feature>
<name>A0A061H7V1_9BASI</name>
<dbReference type="Pfam" id="PF04080">
    <property type="entry name" value="Per1"/>
    <property type="match status" value="1"/>
</dbReference>
<dbReference type="PANTHER" id="PTHR13148:SF0">
    <property type="entry name" value="POST-GPI ATTACHMENT TO PROTEINS FACTOR 3"/>
    <property type="match status" value="1"/>
</dbReference>
<feature type="region of interest" description="Disordered" evidence="7">
    <location>
        <begin position="355"/>
        <end position="374"/>
    </location>
</feature>
<dbReference type="eggNOG" id="KOG2970">
    <property type="taxonomic scope" value="Eukaryota"/>
</dbReference>
<accession>A0A061H7V1</accession>
<comment type="subcellular location">
    <subcellularLocation>
        <location evidence="1">Endomembrane system</location>
        <topology evidence="1">Multi-pass membrane protein</topology>
    </subcellularLocation>
</comment>
<dbReference type="OrthoDB" id="419770at2759"/>
<feature type="region of interest" description="Disordered" evidence="7">
    <location>
        <begin position="1"/>
        <end position="34"/>
    </location>
</feature>
<feature type="region of interest" description="Disordered" evidence="7">
    <location>
        <begin position="513"/>
        <end position="557"/>
    </location>
</feature>
<gene>
    <name evidence="9" type="ORF">PFL1_04412</name>
</gene>
<dbReference type="InterPro" id="IPR007217">
    <property type="entry name" value="Per1-like"/>
</dbReference>
<evidence type="ECO:0008006" key="11">
    <source>
        <dbReference type="Google" id="ProtNLM"/>
    </source>
</evidence>
<proteinExistence type="predicted"/>
<dbReference type="AlphaFoldDB" id="A0A061H7V1"/>
<dbReference type="HOGENOM" id="CLU_032917_1_1_1"/>
<evidence type="ECO:0000256" key="3">
    <source>
        <dbReference type="ARBA" id="ARBA00022692"/>
    </source>
</evidence>
<dbReference type="EMBL" id="KE361636">
    <property type="protein sequence ID" value="EPQ28085.1"/>
    <property type="molecule type" value="Genomic_DNA"/>
</dbReference>
<protein>
    <recommendedName>
        <fullName evidence="11">Post-GPI attachment to proteins factor 3</fullName>
    </recommendedName>
</protein>
<evidence type="ECO:0000313" key="9">
    <source>
        <dbReference type="EMBL" id="EPQ28085.1"/>
    </source>
</evidence>
<sequence length="557" mass="61378">MTAPRRGPAFDRHTPRHRPASQHRRRTRRGHRTSASLPWHHLTLLLLVGILCLVPRPALASQGDRSPEYKDCVASCTADLCRDHIDDGVLTAHRLPWILRVTKWTCEDDCKYHCTHMVTNDAAARVQKIRLDAQHAADVMVQAGTLSASSSSAKAQEMVEERLAQLRPVQKQMVQYHGKWVFVRFLGAQEPLSVIFSLLNLRVQLKALLMFRKQLPDAFPLKLVYIIHTLISINAWLWSAVFHTRDKHFTEKMDYFSAGAVILSGFFFSVCRLFRLSPGTAGFRVLQRSCVAALALHILYLSVGRFDYAYNMTANVCVGLAHNALWLIYSLRPSTFPSNVIADRSAASRAALRASKPPSALATPNGGSTPPVPVVTSIGPPSSSLRARRRLQLLLGLMTAAALLEVLDFPPILRFLDAHSLWHLATVPISEMWYRWLADDARECVSTGWWLGDALQAPDVAKHAATALGQAREWASDRLKGRAAVLAQNMELNALTAKLNDLANRAGFSGSGVGGGLGGGTRADTASSTGIELGTAPTGMTEREREKARELGERARV</sequence>
<dbReference type="GO" id="GO:0016788">
    <property type="term" value="F:hydrolase activity, acting on ester bonds"/>
    <property type="evidence" value="ECO:0007669"/>
    <property type="project" value="TreeGrafter"/>
</dbReference>
<keyword evidence="2" id="KW-0337">GPI-anchor biosynthesis</keyword>